<dbReference type="InterPro" id="IPR052020">
    <property type="entry name" value="Cyclic_di-GMP/3'3'-cGAMP_PDE"/>
</dbReference>
<dbReference type="Pfam" id="PF13487">
    <property type="entry name" value="HD_5"/>
    <property type="match status" value="1"/>
</dbReference>
<dbReference type="SUPFAM" id="SSF109604">
    <property type="entry name" value="HD-domain/PDEase-like"/>
    <property type="match status" value="1"/>
</dbReference>
<dbReference type="Proteomes" id="UP000076976">
    <property type="component" value="Unassembled WGS sequence"/>
</dbReference>
<proteinExistence type="predicted"/>
<sequence>MTTSGERSTALYLALLALASSASVVLAVVVWGLPDRLGAVLPLLLLAFAARSVPNLPIRHASIQLHSIVLLASVQLVGPAGAMLVHAAASTWMYRRNLRFLVFNTSWPIIGVFVGSVLAHVVLPESLSSGSRPEVIALGTGLLALGLAVTNLLSLAQILRITEGTPLSTAVQGLSPQVAFAYPGYAFASYVLVLLWDPVGLGWFAVVLLLPTLLLAQWGLLQYTREHQLYETMLRGLVEALDIRAPGSQADAELCARVAKAVAEELSLSYAEVDAVRYSAMLHDVGLLSLDRGRLLEDQVAARDLDTLVRHPDVAAELLHGVRPLRSAVPAVLAHHELWDGGGYPYGRSGSDIPLEARIVTVADTWVSLVQPQAGRALSTPEALRRCAERSGRSLDPYCVEALTAIAERHPSVLEPTRAVDAQPAQDADDELHLITRSWSVVEQADPEMTRWVAASARKRG</sequence>
<dbReference type="RefSeq" id="WP_068277550.1">
    <property type="nucleotide sequence ID" value="NZ_LQZG01000004.1"/>
</dbReference>
<dbReference type="Gene3D" id="1.10.3210.10">
    <property type="entry name" value="Hypothetical protein af1432"/>
    <property type="match status" value="1"/>
</dbReference>
<feature type="transmembrane region" description="Helical" evidence="1">
    <location>
        <begin position="101"/>
        <end position="123"/>
    </location>
</feature>
<dbReference type="InterPro" id="IPR003607">
    <property type="entry name" value="HD/PDEase_dom"/>
</dbReference>
<accession>A0A176QA60</accession>
<keyword evidence="1" id="KW-0472">Membrane</keyword>
<protein>
    <recommendedName>
        <fullName evidence="2">HD-GYP domain-containing protein</fullName>
    </recommendedName>
</protein>
<organism evidence="3 4">
    <name type="scientific">Janibacter melonis</name>
    <dbReference type="NCBI Taxonomy" id="262209"/>
    <lineage>
        <taxon>Bacteria</taxon>
        <taxon>Bacillati</taxon>
        <taxon>Actinomycetota</taxon>
        <taxon>Actinomycetes</taxon>
        <taxon>Micrococcales</taxon>
        <taxon>Intrasporangiaceae</taxon>
        <taxon>Janibacter</taxon>
    </lineage>
</organism>
<evidence type="ECO:0000313" key="3">
    <source>
        <dbReference type="EMBL" id="OAB86561.1"/>
    </source>
</evidence>
<dbReference type="AlphaFoldDB" id="A0A176QA60"/>
<evidence type="ECO:0000313" key="4">
    <source>
        <dbReference type="Proteomes" id="UP000076976"/>
    </source>
</evidence>
<dbReference type="CDD" id="cd00077">
    <property type="entry name" value="HDc"/>
    <property type="match status" value="1"/>
</dbReference>
<feature type="transmembrane region" description="Helical" evidence="1">
    <location>
        <begin position="203"/>
        <end position="221"/>
    </location>
</feature>
<dbReference type="PANTHER" id="PTHR45228:SF4">
    <property type="entry name" value="LIPOPROTEIN"/>
    <property type="match status" value="1"/>
</dbReference>
<keyword evidence="1" id="KW-1133">Transmembrane helix</keyword>
<feature type="transmembrane region" description="Helical" evidence="1">
    <location>
        <begin position="135"/>
        <end position="159"/>
    </location>
</feature>
<name>A0A176QA60_9MICO</name>
<keyword evidence="1" id="KW-0812">Transmembrane</keyword>
<evidence type="ECO:0000259" key="2">
    <source>
        <dbReference type="PROSITE" id="PS51832"/>
    </source>
</evidence>
<keyword evidence="4" id="KW-1185">Reference proteome</keyword>
<gene>
    <name evidence="3" type="ORF">AWH69_14720</name>
</gene>
<dbReference type="InterPro" id="IPR037522">
    <property type="entry name" value="HD_GYP_dom"/>
</dbReference>
<dbReference type="EMBL" id="LQZG01000004">
    <property type="protein sequence ID" value="OAB86561.1"/>
    <property type="molecule type" value="Genomic_DNA"/>
</dbReference>
<dbReference type="PANTHER" id="PTHR45228">
    <property type="entry name" value="CYCLIC DI-GMP PHOSPHODIESTERASE TM_0186-RELATED"/>
    <property type="match status" value="1"/>
</dbReference>
<evidence type="ECO:0000256" key="1">
    <source>
        <dbReference type="SAM" id="Phobius"/>
    </source>
</evidence>
<feature type="transmembrane region" description="Helical" evidence="1">
    <location>
        <begin position="68"/>
        <end position="89"/>
    </location>
</feature>
<feature type="domain" description="HD-GYP" evidence="2">
    <location>
        <begin position="226"/>
        <end position="419"/>
    </location>
</feature>
<feature type="transmembrane region" description="Helical" evidence="1">
    <location>
        <begin position="179"/>
        <end position="196"/>
    </location>
</feature>
<comment type="caution">
    <text evidence="3">The sequence shown here is derived from an EMBL/GenBank/DDBJ whole genome shotgun (WGS) entry which is preliminary data.</text>
</comment>
<reference evidence="3 4" key="1">
    <citation type="submission" date="2016-01" db="EMBL/GenBank/DDBJ databases">
        <title>Janibacter melonis strain CD11_4 genome sequencing and assembly.</title>
        <authorList>
            <person name="Nair G.R."/>
            <person name="Kaur G."/>
            <person name="Chander A.M."/>
            <person name="Mayilraj S."/>
        </authorList>
    </citation>
    <scope>NUCLEOTIDE SEQUENCE [LARGE SCALE GENOMIC DNA]</scope>
    <source>
        <strain evidence="3 4">CD11-4</strain>
    </source>
</reference>
<dbReference type="PROSITE" id="PS51832">
    <property type="entry name" value="HD_GYP"/>
    <property type="match status" value="1"/>
</dbReference>